<comment type="caution">
    <text evidence="11">The sequence shown here is derived from an EMBL/GenBank/DDBJ whole genome shotgun (WGS) entry which is preliminary data.</text>
</comment>
<dbReference type="PANTHER" id="PTHR10728">
    <property type="entry name" value="CYTOSOLIC PHOSPHOLIPASE A2"/>
    <property type="match status" value="1"/>
</dbReference>
<dbReference type="SUPFAM" id="SSF52151">
    <property type="entry name" value="FabD/lysophospholipase-like"/>
    <property type="match status" value="1"/>
</dbReference>
<evidence type="ECO:0000313" key="12">
    <source>
        <dbReference type="Proteomes" id="UP000092993"/>
    </source>
</evidence>
<dbReference type="GO" id="GO:0004622">
    <property type="term" value="F:phosphatidylcholine lysophospholipase activity"/>
    <property type="evidence" value="ECO:0007669"/>
    <property type="project" value="UniProtKB-EC"/>
</dbReference>
<evidence type="ECO:0000259" key="10">
    <source>
        <dbReference type="PROSITE" id="PS51210"/>
    </source>
</evidence>
<evidence type="ECO:0000256" key="3">
    <source>
        <dbReference type="ARBA" id="ARBA00022729"/>
    </source>
</evidence>
<dbReference type="AlphaFoldDB" id="A0A1C7M329"/>
<protein>
    <recommendedName>
        <fullName evidence="2 9">Lysophospholipase</fullName>
        <ecNumber evidence="2 9">3.1.1.5</ecNumber>
    </recommendedName>
</protein>
<proteinExistence type="inferred from homology"/>
<evidence type="ECO:0000256" key="8">
    <source>
        <dbReference type="PROSITE-ProRule" id="PRU00555"/>
    </source>
</evidence>
<dbReference type="InterPro" id="IPR016035">
    <property type="entry name" value="Acyl_Trfase/lysoPLipase"/>
</dbReference>
<evidence type="ECO:0000256" key="5">
    <source>
        <dbReference type="ARBA" id="ARBA00022963"/>
    </source>
</evidence>
<dbReference type="GO" id="GO:0046475">
    <property type="term" value="P:glycerophospholipid catabolic process"/>
    <property type="evidence" value="ECO:0007669"/>
    <property type="project" value="TreeGrafter"/>
</dbReference>
<feature type="domain" description="PLA2c" evidence="10">
    <location>
        <begin position="1"/>
        <end position="444"/>
    </location>
</feature>
<dbReference type="PROSITE" id="PS51210">
    <property type="entry name" value="PLA2C"/>
    <property type="match status" value="1"/>
</dbReference>
<keyword evidence="6 8" id="KW-0443">Lipid metabolism</keyword>
<dbReference type="SMART" id="SM00022">
    <property type="entry name" value="PLAc"/>
    <property type="match status" value="1"/>
</dbReference>
<dbReference type="Pfam" id="PF01735">
    <property type="entry name" value="PLA2_B"/>
    <property type="match status" value="1"/>
</dbReference>
<comment type="catalytic activity">
    <reaction evidence="9">
        <text>a 1-acyl-sn-glycero-3-phosphocholine + H2O = sn-glycerol 3-phosphocholine + a fatty acid + H(+)</text>
        <dbReference type="Rhea" id="RHEA:15177"/>
        <dbReference type="ChEBI" id="CHEBI:15377"/>
        <dbReference type="ChEBI" id="CHEBI:15378"/>
        <dbReference type="ChEBI" id="CHEBI:16870"/>
        <dbReference type="ChEBI" id="CHEBI:28868"/>
        <dbReference type="ChEBI" id="CHEBI:58168"/>
        <dbReference type="EC" id="3.1.1.5"/>
    </reaction>
</comment>
<dbReference type="InterPro" id="IPR002642">
    <property type="entry name" value="LysoPLipase_cat_dom"/>
</dbReference>
<keyword evidence="3" id="KW-0732">Signal</keyword>
<evidence type="ECO:0000256" key="1">
    <source>
        <dbReference type="ARBA" id="ARBA00008780"/>
    </source>
</evidence>
<dbReference type="GO" id="GO:0004623">
    <property type="term" value="F:phospholipase A2 activity"/>
    <property type="evidence" value="ECO:0007669"/>
    <property type="project" value="TreeGrafter"/>
</dbReference>
<evidence type="ECO:0000313" key="11">
    <source>
        <dbReference type="EMBL" id="OBZ71262.1"/>
    </source>
</evidence>
<dbReference type="OMA" id="FANCSRG"/>
<dbReference type="Gene3D" id="3.40.1090.10">
    <property type="entry name" value="Cytosolic phospholipase A2 catalytic domain"/>
    <property type="match status" value="1"/>
</dbReference>
<dbReference type="OrthoDB" id="4084751at2759"/>
<dbReference type="EMBL" id="LUGG01000011">
    <property type="protein sequence ID" value="OBZ71262.1"/>
    <property type="molecule type" value="Genomic_DNA"/>
</dbReference>
<dbReference type="EC" id="3.1.1.5" evidence="2 9"/>
<keyword evidence="7" id="KW-0325">Glycoprotein</keyword>
<evidence type="ECO:0000256" key="6">
    <source>
        <dbReference type="ARBA" id="ARBA00023098"/>
    </source>
</evidence>
<comment type="similarity">
    <text evidence="1 9">Belongs to the lysophospholipase family.</text>
</comment>
<evidence type="ECO:0000256" key="2">
    <source>
        <dbReference type="ARBA" id="ARBA00013274"/>
    </source>
</evidence>
<evidence type="ECO:0000256" key="9">
    <source>
        <dbReference type="RuleBase" id="RU362103"/>
    </source>
</evidence>
<name>A0A1C7M329_GRIFR</name>
<evidence type="ECO:0000256" key="7">
    <source>
        <dbReference type="ARBA" id="ARBA00023180"/>
    </source>
</evidence>
<keyword evidence="12" id="KW-1185">Reference proteome</keyword>
<keyword evidence="4 8" id="KW-0378">Hydrolase</keyword>
<evidence type="ECO:0000256" key="4">
    <source>
        <dbReference type="ARBA" id="ARBA00022801"/>
    </source>
</evidence>
<keyword evidence="5 8" id="KW-0442">Lipid degradation</keyword>
<reference evidence="11 12" key="1">
    <citation type="submission" date="2016-03" db="EMBL/GenBank/DDBJ databases">
        <title>Whole genome sequencing of Grifola frondosa 9006-11.</title>
        <authorList>
            <person name="Min B."/>
            <person name="Park H."/>
            <person name="Kim J.-G."/>
            <person name="Cho H."/>
            <person name="Oh Y.-L."/>
            <person name="Kong W.-S."/>
            <person name="Choi I.-G."/>
        </authorList>
    </citation>
    <scope>NUCLEOTIDE SEQUENCE [LARGE SCALE GENOMIC DNA]</scope>
    <source>
        <strain evidence="11 12">9006-11</strain>
    </source>
</reference>
<sequence length="444" mass="47881">MFGAGILNALDGRNPMSLEAGIGGLLQTASYLSGLSGGSWFVGSLAQANFPTIPELVFGPSNVDVEGFGGWMTDKDILELSSDVNVTQAYVSGLVEEVMGKHAAGFPVTTADVLGRTFSRHFVNGTNALNFLNNKLTHGAGITFSSIVNISSFANHMQPFPILMTDTSSTCANDSVMLNASDAFVPLSNPIFELNVFEMGSFDPMLAAFIPMKYLGSSNNTICVSNFDQMSFIEATSSNLFNIYDLLMQAPPYSIEVIFDLLAQLLPEPSVPIAQTLIPNPFSGSAYFANSNKTYLSLVDGSEDGEMMPIQPLLVKSREVDTIFAIDGSGQTDDNFADGSSLIATQDRVSLFPSHYSFPPVPSSPSTLASSNLTKHPTFFGCNSNTSAPLVIYFANGGPPLGQPAITNISVHSTSIPIHRLRRCSPKYLILQRREYPSRRRWLC</sequence>
<gene>
    <name evidence="11" type="primary">PLB3</name>
    <name evidence="11" type="ORF">A0H81_08453</name>
</gene>
<dbReference type="STRING" id="5627.A0A1C7M329"/>
<organism evidence="11 12">
    <name type="scientific">Grifola frondosa</name>
    <name type="common">Maitake</name>
    <name type="synonym">Polyporus frondosus</name>
    <dbReference type="NCBI Taxonomy" id="5627"/>
    <lineage>
        <taxon>Eukaryota</taxon>
        <taxon>Fungi</taxon>
        <taxon>Dikarya</taxon>
        <taxon>Basidiomycota</taxon>
        <taxon>Agaricomycotina</taxon>
        <taxon>Agaricomycetes</taxon>
        <taxon>Polyporales</taxon>
        <taxon>Grifolaceae</taxon>
        <taxon>Grifola</taxon>
    </lineage>
</organism>
<dbReference type="Proteomes" id="UP000092993">
    <property type="component" value="Unassembled WGS sequence"/>
</dbReference>
<dbReference type="GO" id="GO:0005829">
    <property type="term" value="C:cytosol"/>
    <property type="evidence" value="ECO:0007669"/>
    <property type="project" value="TreeGrafter"/>
</dbReference>
<dbReference type="PANTHER" id="PTHR10728:SF33">
    <property type="entry name" value="LYSOPHOSPHOLIPASE 1-RELATED"/>
    <property type="match status" value="1"/>
</dbReference>
<accession>A0A1C7M329</accession>